<organism evidence="2 3">
    <name type="scientific">Streptomyces carminius</name>
    <dbReference type="NCBI Taxonomy" id="2665496"/>
    <lineage>
        <taxon>Bacteria</taxon>
        <taxon>Bacillati</taxon>
        <taxon>Actinomycetota</taxon>
        <taxon>Actinomycetes</taxon>
        <taxon>Kitasatosporales</taxon>
        <taxon>Streptomycetaceae</taxon>
        <taxon>Streptomyces</taxon>
    </lineage>
</organism>
<feature type="domain" description="Knr4/Smi1-like" evidence="1">
    <location>
        <begin position="61"/>
        <end position="145"/>
    </location>
</feature>
<dbReference type="AlphaFoldDB" id="A0A2M8LUG4"/>
<accession>A0A2M8LUG4</accession>
<name>A0A2M8LUG4_9ACTN</name>
<evidence type="ECO:0000313" key="3">
    <source>
        <dbReference type="Proteomes" id="UP000230407"/>
    </source>
</evidence>
<proteinExistence type="predicted"/>
<evidence type="ECO:0000313" key="2">
    <source>
        <dbReference type="EMBL" id="PJE95580.1"/>
    </source>
</evidence>
<dbReference type="SMART" id="SM00860">
    <property type="entry name" value="SMI1_KNR4"/>
    <property type="match status" value="1"/>
</dbReference>
<evidence type="ECO:0000259" key="1">
    <source>
        <dbReference type="SMART" id="SM00860"/>
    </source>
</evidence>
<sequence>MTTDTGGEGRIPVTPEEWRAYLTEYSDWYLSGLDEEKLKKLVKYKGVDERQVAERWLGYEPAGERELAETEERLGVRLPPSLRGFLKVSNGWGPVAGWIGGLLPCREIDWFHEVDDTFVDTAEEEVPETEEERAEHREFTAFLRRCLTVAYGEDAFLLDTGKVTADGEYEGYLLAVKYGDFEGPYPSFGALVLAGREEIAGLR</sequence>
<reference evidence="2 3" key="1">
    <citation type="submission" date="2017-11" db="EMBL/GenBank/DDBJ databases">
        <title>Streptomyces carmine sp. nov., a novel actinomycete isolated from Sophora alopecuroides in Xinjiang, China.</title>
        <authorList>
            <person name="Wang Y."/>
            <person name="Luo X."/>
            <person name="Wan C."/>
            <person name="Zhang L."/>
        </authorList>
    </citation>
    <scope>NUCLEOTIDE SEQUENCE [LARGE SCALE GENOMIC DNA]</scope>
    <source>
        <strain evidence="2 3">TRM SA0054</strain>
    </source>
</reference>
<dbReference type="EMBL" id="PGGW01000064">
    <property type="protein sequence ID" value="PJE95580.1"/>
    <property type="molecule type" value="Genomic_DNA"/>
</dbReference>
<keyword evidence="3" id="KW-1185">Reference proteome</keyword>
<dbReference type="RefSeq" id="WP_100203788.1">
    <property type="nucleotide sequence ID" value="NZ_PGGW01000064.1"/>
</dbReference>
<dbReference type="Proteomes" id="UP000230407">
    <property type="component" value="Unassembled WGS sequence"/>
</dbReference>
<dbReference type="Pfam" id="PF09346">
    <property type="entry name" value="SMI1_KNR4"/>
    <property type="match status" value="1"/>
</dbReference>
<gene>
    <name evidence="2" type="ORF">CUT44_22730</name>
</gene>
<dbReference type="InterPro" id="IPR037883">
    <property type="entry name" value="Knr4/Smi1-like_sf"/>
</dbReference>
<protein>
    <submittedName>
        <fullName evidence="2">Glucan synthesis protein</fullName>
    </submittedName>
</protein>
<comment type="caution">
    <text evidence="2">The sequence shown here is derived from an EMBL/GenBank/DDBJ whole genome shotgun (WGS) entry which is preliminary data.</text>
</comment>
<dbReference type="InterPro" id="IPR018958">
    <property type="entry name" value="Knr4/Smi1-like_dom"/>
</dbReference>
<dbReference type="Gene3D" id="3.40.1580.10">
    <property type="entry name" value="SMI1/KNR4-like"/>
    <property type="match status" value="1"/>
</dbReference>
<dbReference type="SUPFAM" id="SSF160631">
    <property type="entry name" value="SMI1/KNR4-like"/>
    <property type="match status" value="1"/>
</dbReference>